<dbReference type="CDD" id="cd05325">
    <property type="entry name" value="carb_red_sniffer_like_SDR_c"/>
    <property type="match status" value="1"/>
</dbReference>
<dbReference type="InterPro" id="IPR051468">
    <property type="entry name" value="Fungal_SecMetab_SDRs"/>
</dbReference>
<keyword evidence="3" id="KW-0560">Oxidoreductase</keyword>
<dbReference type="OrthoDB" id="1888931at2759"/>
<accession>A0A167I7K5</accession>
<keyword evidence="5" id="KW-1185">Reference proteome</keyword>
<dbReference type="PANTHER" id="PTHR43544:SF7">
    <property type="entry name" value="NADB-LER2"/>
    <property type="match status" value="1"/>
</dbReference>
<name>A0A167I7K5_CALVF</name>
<dbReference type="AlphaFoldDB" id="A0A167I7K5"/>
<reference evidence="4 5" key="1">
    <citation type="journal article" date="2016" name="Mol. Biol. Evol.">
        <title>Comparative Genomics of Early-Diverging Mushroom-Forming Fungi Provides Insights into the Origins of Lignocellulose Decay Capabilities.</title>
        <authorList>
            <person name="Nagy L.G."/>
            <person name="Riley R."/>
            <person name="Tritt A."/>
            <person name="Adam C."/>
            <person name="Daum C."/>
            <person name="Floudas D."/>
            <person name="Sun H."/>
            <person name="Yadav J.S."/>
            <person name="Pangilinan J."/>
            <person name="Larsson K.H."/>
            <person name="Matsuura K."/>
            <person name="Barry K."/>
            <person name="Labutti K."/>
            <person name="Kuo R."/>
            <person name="Ohm R.A."/>
            <person name="Bhattacharya S.S."/>
            <person name="Shirouzu T."/>
            <person name="Yoshinaga Y."/>
            <person name="Martin F.M."/>
            <person name="Grigoriev I.V."/>
            <person name="Hibbett D.S."/>
        </authorList>
    </citation>
    <scope>NUCLEOTIDE SEQUENCE [LARGE SCALE GENOMIC DNA]</scope>
    <source>
        <strain evidence="4 5">TUFC12733</strain>
    </source>
</reference>
<dbReference type="Proteomes" id="UP000076738">
    <property type="component" value="Unassembled WGS sequence"/>
</dbReference>
<evidence type="ECO:0000313" key="4">
    <source>
        <dbReference type="EMBL" id="KZO92376.1"/>
    </source>
</evidence>
<proteinExistence type="inferred from homology"/>
<keyword evidence="2" id="KW-0521">NADP</keyword>
<dbReference type="Gene3D" id="3.40.50.720">
    <property type="entry name" value="NAD(P)-binding Rossmann-like Domain"/>
    <property type="match status" value="1"/>
</dbReference>
<protein>
    <submittedName>
        <fullName evidence="4">NAD(P)-binding protein</fullName>
    </submittedName>
</protein>
<dbReference type="PANTHER" id="PTHR43544">
    <property type="entry name" value="SHORT-CHAIN DEHYDROGENASE/REDUCTASE"/>
    <property type="match status" value="1"/>
</dbReference>
<sequence>MAPTVYLVSGANRGIGLALVTQLVGREDTVIFAGTRSPSAAKDLEALKSKYPGKVHIVKLTSGSKTDNDAAVATIKAIAGRLDIVIANAGVSSSYDNSDDVSLDALREHFEINVVGRLALFQAAYPLLKASTENPKFVNISSQLGSVQIGSRIPFPTVAYGTSKAALNWLTAKLYHDHPGLIALPIHPGLVKTDMAAEAIAREPAFAHVPMIAPEESAKGILNVVHAAIRNEDGPKLTAFDGRIIPW</sequence>
<dbReference type="GO" id="GO:0005737">
    <property type="term" value="C:cytoplasm"/>
    <property type="evidence" value="ECO:0007669"/>
    <property type="project" value="TreeGrafter"/>
</dbReference>
<gene>
    <name evidence="4" type="ORF">CALVIDRAFT_567422</name>
</gene>
<dbReference type="InterPro" id="IPR002347">
    <property type="entry name" value="SDR_fam"/>
</dbReference>
<evidence type="ECO:0000256" key="1">
    <source>
        <dbReference type="ARBA" id="ARBA00006484"/>
    </source>
</evidence>
<dbReference type="GO" id="GO:0016491">
    <property type="term" value="F:oxidoreductase activity"/>
    <property type="evidence" value="ECO:0007669"/>
    <property type="project" value="UniProtKB-KW"/>
</dbReference>
<evidence type="ECO:0000256" key="2">
    <source>
        <dbReference type="ARBA" id="ARBA00022857"/>
    </source>
</evidence>
<dbReference type="Pfam" id="PF00106">
    <property type="entry name" value="adh_short"/>
    <property type="match status" value="1"/>
</dbReference>
<evidence type="ECO:0000256" key="3">
    <source>
        <dbReference type="ARBA" id="ARBA00023002"/>
    </source>
</evidence>
<comment type="similarity">
    <text evidence="1">Belongs to the short-chain dehydrogenases/reductases (SDR) family.</text>
</comment>
<organism evidence="4 5">
    <name type="scientific">Calocera viscosa (strain TUFC12733)</name>
    <dbReference type="NCBI Taxonomy" id="1330018"/>
    <lineage>
        <taxon>Eukaryota</taxon>
        <taxon>Fungi</taxon>
        <taxon>Dikarya</taxon>
        <taxon>Basidiomycota</taxon>
        <taxon>Agaricomycotina</taxon>
        <taxon>Dacrymycetes</taxon>
        <taxon>Dacrymycetales</taxon>
        <taxon>Dacrymycetaceae</taxon>
        <taxon>Calocera</taxon>
    </lineage>
</organism>
<dbReference type="EMBL" id="KV417311">
    <property type="protein sequence ID" value="KZO92376.1"/>
    <property type="molecule type" value="Genomic_DNA"/>
</dbReference>
<dbReference type="PRINTS" id="PR00081">
    <property type="entry name" value="GDHRDH"/>
</dbReference>
<dbReference type="SUPFAM" id="SSF51735">
    <property type="entry name" value="NAD(P)-binding Rossmann-fold domains"/>
    <property type="match status" value="1"/>
</dbReference>
<dbReference type="InterPro" id="IPR036291">
    <property type="entry name" value="NAD(P)-bd_dom_sf"/>
</dbReference>
<evidence type="ECO:0000313" key="5">
    <source>
        <dbReference type="Proteomes" id="UP000076738"/>
    </source>
</evidence>